<accession>H0QPS7</accession>
<dbReference type="AlphaFoldDB" id="H0QPS7"/>
<keyword evidence="1" id="KW-1133">Transmembrane helix</keyword>
<feature type="transmembrane region" description="Helical" evidence="1">
    <location>
        <begin position="21"/>
        <end position="42"/>
    </location>
</feature>
<evidence type="ECO:0000256" key="1">
    <source>
        <dbReference type="SAM" id="Phobius"/>
    </source>
</evidence>
<keyword evidence="1" id="KW-0812">Transmembrane</keyword>
<comment type="caution">
    <text evidence="2">The sequence shown here is derived from an EMBL/GenBank/DDBJ whole genome shotgun (WGS) entry which is preliminary data.</text>
</comment>
<keyword evidence="1" id="KW-0472">Membrane</keyword>
<dbReference type="EMBL" id="BAEG01000078">
    <property type="protein sequence ID" value="GAB14828.1"/>
    <property type="molecule type" value="Genomic_DNA"/>
</dbReference>
<organism evidence="2 3">
    <name type="scientific">Arthrobacter globiformis (strain ATCC 8010 / DSM 20124 / JCM 1332 / NBRC 12137 / NCIMB 8907 / NRRL B-2979 / 168)</name>
    <dbReference type="NCBI Taxonomy" id="1077972"/>
    <lineage>
        <taxon>Bacteria</taxon>
        <taxon>Bacillati</taxon>
        <taxon>Actinomycetota</taxon>
        <taxon>Actinomycetes</taxon>
        <taxon>Micrococcales</taxon>
        <taxon>Micrococcaceae</taxon>
        <taxon>Arthrobacter</taxon>
    </lineage>
</organism>
<name>H0QPS7_ARTG1</name>
<dbReference type="Proteomes" id="UP000003828">
    <property type="component" value="Unassembled WGS sequence"/>
</dbReference>
<reference evidence="2 3" key="1">
    <citation type="submission" date="2011-12" db="EMBL/GenBank/DDBJ databases">
        <title>Whole genome shotgun sequence of Arthrobacter globiformis NBRC 12137.</title>
        <authorList>
            <person name="Miyazawa S."/>
            <person name="Hosoyama A."/>
            <person name="Tsuchikane K."/>
            <person name="Katsumata H."/>
            <person name="Yamazaki S."/>
            <person name="Fujita N."/>
        </authorList>
    </citation>
    <scope>NUCLEOTIDE SEQUENCE [LARGE SCALE GENOMIC DNA]</scope>
    <source>
        <strain evidence="2 3">NBRC 12137</strain>
    </source>
</reference>
<dbReference type="Pfam" id="PF04964">
    <property type="entry name" value="Flp_Fap"/>
    <property type="match status" value="1"/>
</dbReference>
<dbReference type="RefSeq" id="WP_003803702.1">
    <property type="nucleotide sequence ID" value="NZ_BAEG01000078.1"/>
</dbReference>
<gene>
    <name evidence="2" type="ORF">ARGLB_078_00050</name>
</gene>
<dbReference type="STRING" id="1077972.ARGLB_078_00050"/>
<dbReference type="eggNOG" id="COG3847">
    <property type="taxonomic scope" value="Bacteria"/>
</dbReference>
<protein>
    <submittedName>
        <fullName evidence="2">Putative pilin component</fullName>
    </submittedName>
</protein>
<dbReference type="InterPro" id="IPR007047">
    <property type="entry name" value="Flp_Fap"/>
</dbReference>
<keyword evidence="3" id="KW-1185">Reference proteome</keyword>
<dbReference type="OrthoDB" id="5121461at2"/>
<evidence type="ECO:0000313" key="2">
    <source>
        <dbReference type="EMBL" id="GAB14828.1"/>
    </source>
</evidence>
<sequence>MLALVSNAAARVRREEKGATAVEYGIMVALIAVVIIVAVTLLGGNLTTTFSSVACNVKGGTYTAAKAAVGTVGEAGYTAAVSEACSK</sequence>
<evidence type="ECO:0000313" key="3">
    <source>
        <dbReference type="Proteomes" id="UP000003828"/>
    </source>
</evidence>
<proteinExistence type="predicted"/>